<evidence type="ECO:0000313" key="1">
    <source>
        <dbReference type="EMBL" id="JAH80887.1"/>
    </source>
</evidence>
<name>A0A0E9VS91_ANGAN</name>
<reference evidence="1" key="1">
    <citation type="submission" date="2014-11" db="EMBL/GenBank/DDBJ databases">
        <authorList>
            <person name="Amaro Gonzalez C."/>
        </authorList>
    </citation>
    <scope>NUCLEOTIDE SEQUENCE</scope>
</reference>
<organism evidence="1">
    <name type="scientific">Anguilla anguilla</name>
    <name type="common">European freshwater eel</name>
    <name type="synonym">Muraena anguilla</name>
    <dbReference type="NCBI Taxonomy" id="7936"/>
    <lineage>
        <taxon>Eukaryota</taxon>
        <taxon>Metazoa</taxon>
        <taxon>Chordata</taxon>
        <taxon>Craniata</taxon>
        <taxon>Vertebrata</taxon>
        <taxon>Euteleostomi</taxon>
        <taxon>Actinopterygii</taxon>
        <taxon>Neopterygii</taxon>
        <taxon>Teleostei</taxon>
        <taxon>Anguilliformes</taxon>
        <taxon>Anguillidae</taxon>
        <taxon>Anguilla</taxon>
    </lineage>
</organism>
<proteinExistence type="predicted"/>
<accession>A0A0E9VS91</accession>
<sequence length="27" mass="3328">MFCNDRNAQMYLSFHRLYTYRALLRGS</sequence>
<dbReference type="AlphaFoldDB" id="A0A0E9VS91"/>
<dbReference type="EMBL" id="GBXM01027690">
    <property type="protein sequence ID" value="JAH80887.1"/>
    <property type="molecule type" value="Transcribed_RNA"/>
</dbReference>
<reference evidence="1" key="2">
    <citation type="journal article" date="2015" name="Fish Shellfish Immunol.">
        <title>Early steps in the European eel (Anguilla anguilla)-Vibrio vulnificus interaction in the gills: Role of the RtxA13 toxin.</title>
        <authorList>
            <person name="Callol A."/>
            <person name="Pajuelo D."/>
            <person name="Ebbesson L."/>
            <person name="Teles M."/>
            <person name="MacKenzie S."/>
            <person name="Amaro C."/>
        </authorList>
    </citation>
    <scope>NUCLEOTIDE SEQUENCE</scope>
</reference>
<protein>
    <submittedName>
        <fullName evidence="1">Uncharacterized protein</fullName>
    </submittedName>
</protein>